<feature type="compositionally biased region" description="Low complexity" evidence="1">
    <location>
        <begin position="26"/>
        <end position="37"/>
    </location>
</feature>
<keyword evidence="2" id="KW-1133">Transmembrane helix</keyword>
<dbReference type="GeneID" id="85305106"/>
<dbReference type="InterPro" id="IPR046529">
    <property type="entry name" value="DUF6594"/>
</dbReference>
<comment type="caution">
    <text evidence="4">The sequence shown here is derived from an EMBL/GenBank/DDBJ whole genome shotgun (WGS) entry which is preliminary data.</text>
</comment>
<evidence type="ECO:0000256" key="2">
    <source>
        <dbReference type="SAM" id="Phobius"/>
    </source>
</evidence>
<evidence type="ECO:0000259" key="3">
    <source>
        <dbReference type="Pfam" id="PF20237"/>
    </source>
</evidence>
<gene>
    <name evidence="4" type="ORF">QBC33DRAFT_110435</name>
</gene>
<dbReference type="AlphaFoldDB" id="A0AAJ0BZY4"/>
<feature type="transmembrane region" description="Helical" evidence="2">
    <location>
        <begin position="264"/>
        <end position="287"/>
    </location>
</feature>
<keyword evidence="2" id="KW-0812">Transmembrane</keyword>
<reference evidence="4" key="1">
    <citation type="submission" date="2023-06" db="EMBL/GenBank/DDBJ databases">
        <title>Genome-scale phylogeny and comparative genomics of the fungal order Sordariales.</title>
        <authorList>
            <consortium name="Lawrence Berkeley National Laboratory"/>
            <person name="Hensen N."/>
            <person name="Bonometti L."/>
            <person name="Westerberg I."/>
            <person name="Brannstrom I.O."/>
            <person name="Guillou S."/>
            <person name="Cros-Aarteil S."/>
            <person name="Calhoun S."/>
            <person name="Haridas S."/>
            <person name="Kuo A."/>
            <person name="Mondo S."/>
            <person name="Pangilinan J."/>
            <person name="Riley R."/>
            <person name="Labutti K."/>
            <person name="Andreopoulos B."/>
            <person name="Lipzen A."/>
            <person name="Chen C."/>
            <person name="Yanf M."/>
            <person name="Daum C."/>
            <person name="Ng V."/>
            <person name="Clum A."/>
            <person name="Steindorff A."/>
            <person name="Ohm R."/>
            <person name="Martin F."/>
            <person name="Silar P."/>
            <person name="Natvig D."/>
            <person name="Lalanne C."/>
            <person name="Gautier V."/>
            <person name="Ament-Velasquez S.L."/>
            <person name="Kruys A."/>
            <person name="Hutchinson M.I."/>
            <person name="Powell A.J."/>
            <person name="Barry K."/>
            <person name="Miller A.N."/>
            <person name="Grigoriev I.V."/>
            <person name="Debuchy R."/>
            <person name="Gladieux P."/>
            <person name="Thoren M.H."/>
            <person name="Johannesson H."/>
        </authorList>
    </citation>
    <scope>NUCLEOTIDE SEQUENCE</scope>
    <source>
        <strain evidence="4">8032-3</strain>
    </source>
</reference>
<organism evidence="4 5">
    <name type="scientific">Phialemonium atrogriseum</name>
    <dbReference type="NCBI Taxonomy" id="1093897"/>
    <lineage>
        <taxon>Eukaryota</taxon>
        <taxon>Fungi</taxon>
        <taxon>Dikarya</taxon>
        <taxon>Ascomycota</taxon>
        <taxon>Pezizomycotina</taxon>
        <taxon>Sordariomycetes</taxon>
        <taxon>Sordariomycetidae</taxon>
        <taxon>Cephalothecales</taxon>
        <taxon>Cephalothecaceae</taxon>
        <taxon>Phialemonium</taxon>
    </lineage>
</organism>
<evidence type="ECO:0000256" key="1">
    <source>
        <dbReference type="SAM" id="MobiDB-lite"/>
    </source>
</evidence>
<keyword evidence="2" id="KW-0472">Membrane</keyword>
<dbReference type="RefSeq" id="XP_060282375.1">
    <property type="nucleotide sequence ID" value="XM_060421919.1"/>
</dbReference>
<proteinExistence type="predicted"/>
<sequence>MTMSFASDENTAERGVAERSATGLDSQSSHGKSCSCSPMTMTDASTIESADGTLPSDDIDFAITQGTNKMRLEHHVHLFRDGWARLAAEQNNDENGSCFRGFSYLSKRLARYIEGRITNLSEQLSEFDMASDTHAKSLSAGQRRRVGEKYKPDECDLIMDEIYQEFDRYDRVLRYDREIQGLRSPPTYEVMGLYASLKKRGMLDDEALLFTNVPDDFVTTRPPEEHSLYLRKLFYGKFGWVLEKFLPLDEATGTWRAQTRVNNWVVGVVLTFFCVSTLLGPIAVMFLGELTKVKSFLVVLLAVSLFGAATVLTKNPETKFREPMMVVSAYVAVLASVLAQMAFPG</sequence>
<dbReference type="EMBL" id="MU839012">
    <property type="protein sequence ID" value="KAK1766162.1"/>
    <property type="molecule type" value="Genomic_DNA"/>
</dbReference>
<keyword evidence="5" id="KW-1185">Reference proteome</keyword>
<dbReference type="PANTHER" id="PTHR34502:SF3">
    <property type="entry name" value="DUF6594 DOMAIN-CONTAINING PROTEIN"/>
    <property type="match status" value="1"/>
</dbReference>
<feature type="domain" description="DUF6594" evidence="3">
    <location>
        <begin position="83"/>
        <end position="335"/>
    </location>
</feature>
<feature type="transmembrane region" description="Helical" evidence="2">
    <location>
        <begin position="293"/>
        <end position="312"/>
    </location>
</feature>
<accession>A0AAJ0BZY4</accession>
<evidence type="ECO:0000313" key="4">
    <source>
        <dbReference type="EMBL" id="KAK1766162.1"/>
    </source>
</evidence>
<feature type="region of interest" description="Disordered" evidence="1">
    <location>
        <begin position="1"/>
        <end position="38"/>
    </location>
</feature>
<protein>
    <recommendedName>
        <fullName evidence="3">DUF6594 domain-containing protein</fullName>
    </recommendedName>
</protein>
<dbReference type="PANTHER" id="PTHR34502">
    <property type="entry name" value="DUF6594 DOMAIN-CONTAINING PROTEIN-RELATED"/>
    <property type="match status" value="1"/>
</dbReference>
<evidence type="ECO:0000313" key="5">
    <source>
        <dbReference type="Proteomes" id="UP001244011"/>
    </source>
</evidence>
<name>A0AAJ0BZY4_9PEZI</name>
<dbReference type="Pfam" id="PF20237">
    <property type="entry name" value="DUF6594"/>
    <property type="match status" value="1"/>
</dbReference>
<feature type="transmembrane region" description="Helical" evidence="2">
    <location>
        <begin position="324"/>
        <end position="343"/>
    </location>
</feature>
<dbReference type="Proteomes" id="UP001244011">
    <property type="component" value="Unassembled WGS sequence"/>
</dbReference>